<proteinExistence type="predicted"/>
<dbReference type="Proteomes" id="UP001652625">
    <property type="component" value="Chromosome 12"/>
</dbReference>
<protein>
    <submittedName>
        <fullName evidence="12">Somatostatin receptor type 5</fullName>
    </submittedName>
</protein>
<evidence type="ECO:0000256" key="4">
    <source>
        <dbReference type="ARBA" id="ARBA00022989"/>
    </source>
</evidence>
<gene>
    <name evidence="12" type="primary">LOC105844031</name>
</gene>
<evidence type="ECO:0000256" key="5">
    <source>
        <dbReference type="ARBA" id="ARBA00023040"/>
    </source>
</evidence>
<comment type="subcellular location">
    <subcellularLocation>
        <location evidence="1">Cell membrane</location>
        <topology evidence="1">Multi-pass membrane protein</topology>
    </subcellularLocation>
</comment>
<dbReference type="CDD" id="cd00637">
    <property type="entry name" value="7tm_classA_rhodopsin-like"/>
    <property type="match status" value="1"/>
</dbReference>
<feature type="transmembrane region" description="Helical" evidence="9">
    <location>
        <begin position="154"/>
        <end position="178"/>
    </location>
</feature>
<name>A0ABM4D8U7_HYDVU</name>
<evidence type="ECO:0000256" key="2">
    <source>
        <dbReference type="ARBA" id="ARBA00022475"/>
    </source>
</evidence>
<evidence type="ECO:0000256" key="1">
    <source>
        <dbReference type="ARBA" id="ARBA00004651"/>
    </source>
</evidence>
<keyword evidence="5" id="KW-0297">G-protein coupled receptor</keyword>
<evidence type="ECO:0000256" key="8">
    <source>
        <dbReference type="ARBA" id="ARBA00023224"/>
    </source>
</evidence>
<feature type="transmembrane region" description="Helical" evidence="9">
    <location>
        <begin position="339"/>
        <end position="362"/>
    </location>
</feature>
<reference evidence="12" key="1">
    <citation type="submission" date="2025-08" db="UniProtKB">
        <authorList>
            <consortium name="RefSeq"/>
        </authorList>
    </citation>
    <scope>IDENTIFICATION</scope>
</reference>
<feature type="transmembrane region" description="Helical" evidence="9">
    <location>
        <begin position="231"/>
        <end position="260"/>
    </location>
</feature>
<feature type="transmembrane region" description="Helical" evidence="9">
    <location>
        <begin position="84"/>
        <end position="108"/>
    </location>
</feature>
<evidence type="ECO:0000313" key="11">
    <source>
        <dbReference type="Proteomes" id="UP001652625"/>
    </source>
</evidence>
<feature type="transmembrane region" description="Helical" evidence="9">
    <location>
        <begin position="120"/>
        <end position="142"/>
    </location>
</feature>
<evidence type="ECO:0000313" key="12">
    <source>
        <dbReference type="RefSeq" id="XP_065670745.1"/>
    </source>
</evidence>
<sequence length="407" mass="46766">MVHSNCTSLKDHFKDEKDASDILVFCHTLNTFNPNVTSAENFFNGFCCLNASLTKLCVDFIKSYVNNPISLKCPKSFDFREYSLYTYLLLSICLPLGLVANSLILYAVLRHRCLPRPTGYFLCSLAIGDIGVILMFICYVVYNHCSKSTPGRVYLFLIPSFNIFFAAVSLLQISTISVERAIAVSLPLSYSKYITSYRARCSTLFVWAISVAHFVLSVIRINIKSKTYENVFIILCKVTLLFVPMTVVLFCYVLVLYNAYQQLKQEKKRLKTLSSVMCPRINENKNMQKKIYKNLHQNRFKELKISLNIAVIVLPFLCCWGFFTFVHVFEAGSIKIEGIANWFINTLPFIVSSTNPIVYLILTRSLRETVKSLLILKISKWFNYQESERLTSTMTSMMTKEYDENNL</sequence>
<keyword evidence="6 9" id="KW-0472">Membrane</keyword>
<keyword evidence="3 9" id="KW-0812">Transmembrane</keyword>
<dbReference type="Pfam" id="PF00001">
    <property type="entry name" value="7tm_1"/>
    <property type="match status" value="1"/>
</dbReference>
<dbReference type="PRINTS" id="PR00237">
    <property type="entry name" value="GPCRRHODOPSN"/>
</dbReference>
<dbReference type="PROSITE" id="PS50262">
    <property type="entry name" value="G_PROTEIN_RECEP_F1_2"/>
    <property type="match status" value="1"/>
</dbReference>
<evidence type="ECO:0000256" key="9">
    <source>
        <dbReference type="SAM" id="Phobius"/>
    </source>
</evidence>
<accession>A0ABM4D8U7</accession>
<evidence type="ECO:0000259" key="10">
    <source>
        <dbReference type="PROSITE" id="PS50262"/>
    </source>
</evidence>
<evidence type="ECO:0000256" key="7">
    <source>
        <dbReference type="ARBA" id="ARBA00023170"/>
    </source>
</evidence>
<dbReference type="PANTHER" id="PTHR24249">
    <property type="entry name" value="HISTAMINE RECEPTOR-RELATED G-PROTEIN COUPLED RECEPTOR"/>
    <property type="match status" value="1"/>
</dbReference>
<evidence type="ECO:0000256" key="3">
    <source>
        <dbReference type="ARBA" id="ARBA00022692"/>
    </source>
</evidence>
<feature type="transmembrane region" description="Helical" evidence="9">
    <location>
        <begin position="199"/>
        <end position="219"/>
    </location>
</feature>
<keyword evidence="4 9" id="KW-1133">Transmembrane helix</keyword>
<dbReference type="RefSeq" id="XP_065670745.1">
    <property type="nucleotide sequence ID" value="XM_065814673.1"/>
</dbReference>
<feature type="domain" description="G-protein coupled receptors family 1 profile" evidence="10">
    <location>
        <begin position="100"/>
        <end position="359"/>
    </location>
</feature>
<keyword evidence="11" id="KW-1185">Reference proteome</keyword>
<feature type="transmembrane region" description="Helical" evidence="9">
    <location>
        <begin position="305"/>
        <end position="327"/>
    </location>
</feature>
<dbReference type="InterPro" id="IPR050569">
    <property type="entry name" value="TAAR"/>
</dbReference>
<keyword evidence="2" id="KW-1003">Cell membrane</keyword>
<dbReference type="PANTHER" id="PTHR24249:SF372">
    <property type="entry name" value="G-PROTEIN COUPLED RECEPTORS FAMILY 1 PROFILE DOMAIN-CONTAINING PROTEIN"/>
    <property type="match status" value="1"/>
</dbReference>
<organism evidence="11 12">
    <name type="scientific">Hydra vulgaris</name>
    <name type="common">Hydra</name>
    <name type="synonym">Hydra attenuata</name>
    <dbReference type="NCBI Taxonomy" id="6087"/>
    <lineage>
        <taxon>Eukaryota</taxon>
        <taxon>Metazoa</taxon>
        <taxon>Cnidaria</taxon>
        <taxon>Hydrozoa</taxon>
        <taxon>Hydroidolina</taxon>
        <taxon>Anthoathecata</taxon>
        <taxon>Aplanulata</taxon>
        <taxon>Hydridae</taxon>
        <taxon>Hydra</taxon>
    </lineage>
</organism>
<dbReference type="SMART" id="SM01381">
    <property type="entry name" value="7TM_GPCR_Srsx"/>
    <property type="match status" value="1"/>
</dbReference>
<keyword evidence="7 12" id="KW-0675">Receptor</keyword>
<dbReference type="InterPro" id="IPR000276">
    <property type="entry name" value="GPCR_Rhodpsn"/>
</dbReference>
<dbReference type="Gene3D" id="1.20.1070.10">
    <property type="entry name" value="Rhodopsin 7-helix transmembrane proteins"/>
    <property type="match status" value="1"/>
</dbReference>
<dbReference type="InterPro" id="IPR017452">
    <property type="entry name" value="GPCR_Rhodpsn_7TM"/>
</dbReference>
<evidence type="ECO:0000256" key="6">
    <source>
        <dbReference type="ARBA" id="ARBA00023136"/>
    </source>
</evidence>
<dbReference type="SUPFAM" id="SSF81321">
    <property type="entry name" value="Family A G protein-coupled receptor-like"/>
    <property type="match status" value="1"/>
</dbReference>
<keyword evidence="8" id="KW-0807">Transducer</keyword>
<dbReference type="GeneID" id="105844031"/>